<dbReference type="RefSeq" id="WP_013684198.1">
    <property type="nucleotide sequence ID" value="NC_015320.1"/>
</dbReference>
<dbReference type="PANTHER" id="PTHR43700:SF1">
    <property type="entry name" value="PHOSPHORIBOSYLAMINOIMIDAZOLE-SUCCINOCARBOXAMIDE SYNTHASE"/>
    <property type="match status" value="1"/>
</dbReference>
<name>F2KPL0_ARCVS</name>
<dbReference type="PANTHER" id="PTHR43700">
    <property type="entry name" value="PHOSPHORIBOSYLAMINOIMIDAZOLE-SUCCINOCARBOXAMIDE SYNTHASE"/>
    <property type="match status" value="1"/>
</dbReference>
<evidence type="ECO:0000313" key="9">
    <source>
        <dbReference type="Proteomes" id="UP000008136"/>
    </source>
</evidence>
<evidence type="ECO:0000256" key="6">
    <source>
        <dbReference type="HAMAP-Rule" id="MF_00137"/>
    </source>
</evidence>
<dbReference type="GO" id="GO:0005737">
    <property type="term" value="C:cytoplasm"/>
    <property type="evidence" value="ECO:0007669"/>
    <property type="project" value="TreeGrafter"/>
</dbReference>
<dbReference type="Gene3D" id="3.30.200.20">
    <property type="entry name" value="Phosphorylase Kinase, domain 1"/>
    <property type="match status" value="1"/>
</dbReference>
<protein>
    <recommendedName>
        <fullName evidence="6">Phosphoribosylaminoimidazole-succinocarboxamide synthase</fullName>
        <ecNumber evidence="6">6.3.2.6</ecNumber>
    </recommendedName>
    <alternativeName>
        <fullName evidence="6">SAICAR synthetase</fullName>
    </alternativeName>
</protein>
<evidence type="ECO:0000256" key="3">
    <source>
        <dbReference type="ARBA" id="ARBA00022741"/>
    </source>
</evidence>
<dbReference type="eggNOG" id="arCOG04421">
    <property type="taxonomic scope" value="Archaea"/>
</dbReference>
<dbReference type="AlphaFoldDB" id="F2KPL0"/>
<dbReference type="KEGG" id="ave:Arcve_1536"/>
<comment type="catalytic activity">
    <reaction evidence="6">
        <text>5-amino-1-(5-phospho-D-ribosyl)imidazole-4-carboxylate + L-aspartate + ATP = (2S)-2-[5-amino-1-(5-phospho-beta-D-ribosyl)imidazole-4-carboxamido]succinate + ADP + phosphate + 2 H(+)</text>
        <dbReference type="Rhea" id="RHEA:22628"/>
        <dbReference type="ChEBI" id="CHEBI:15378"/>
        <dbReference type="ChEBI" id="CHEBI:29991"/>
        <dbReference type="ChEBI" id="CHEBI:30616"/>
        <dbReference type="ChEBI" id="CHEBI:43474"/>
        <dbReference type="ChEBI" id="CHEBI:58443"/>
        <dbReference type="ChEBI" id="CHEBI:77657"/>
        <dbReference type="ChEBI" id="CHEBI:456216"/>
        <dbReference type="EC" id="6.3.2.6"/>
    </reaction>
</comment>
<dbReference type="EMBL" id="CP002588">
    <property type="protein sequence ID" value="AEA47538.1"/>
    <property type="molecule type" value="Genomic_DNA"/>
</dbReference>
<dbReference type="HOGENOM" id="CLU_045637_1_0_2"/>
<comment type="pathway">
    <text evidence="1 6">Purine metabolism; IMP biosynthesis via de novo pathway; 5-amino-1-(5-phospho-D-ribosyl)imidazole-4-carboxamide from 5-amino-1-(5-phospho-D-ribosyl)imidazole-4-carboxylate: step 1/2.</text>
</comment>
<keyword evidence="3 6" id="KW-0547">Nucleotide-binding</keyword>
<evidence type="ECO:0000256" key="5">
    <source>
        <dbReference type="ARBA" id="ARBA00022840"/>
    </source>
</evidence>
<dbReference type="OrthoDB" id="10775at2157"/>
<dbReference type="GeneID" id="10394660"/>
<dbReference type="Gene3D" id="3.30.470.20">
    <property type="entry name" value="ATP-grasp fold, B domain"/>
    <property type="match status" value="1"/>
</dbReference>
<evidence type="ECO:0000256" key="4">
    <source>
        <dbReference type="ARBA" id="ARBA00022755"/>
    </source>
</evidence>
<evidence type="ECO:0000313" key="8">
    <source>
        <dbReference type="EMBL" id="AEA47538.1"/>
    </source>
</evidence>
<dbReference type="STRING" id="693661.Arcve_1536"/>
<dbReference type="SUPFAM" id="SSF56104">
    <property type="entry name" value="SAICAR synthase-like"/>
    <property type="match status" value="1"/>
</dbReference>
<keyword evidence="2 6" id="KW-0436">Ligase</keyword>
<dbReference type="UniPathway" id="UPA00074">
    <property type="reaction ID" value="UER00131"/>
</dbReference>
<dbReference type="NCBIfam" id="TIGR00081">
    <property type="entry name" value="purC"/>
    <property type="match status" value="1"/>
</dbReference>
<dbReference type="InterPro" id="IPR001636">
    <property type="entry name" value="SAICAR_synth"/>
</dbReference>
<evidence type="ECO:0000256" key="2">
    <source>
        <dbReference type="ARBA" id="ARBA00022598"/>
    </source>
</evidence>
<reference evidence="8 9" key="1">
    <citation type="submission" date="2011-03" db="EMBL/GenBank/DDBJ databases">
        <title>The complete genome of Archaeoglobus veneficus SNP6.</title>
        <authorList>
            <consortium name="US DOE Joint Genome Institute (JGI-PGF)"/>
            <person name="Lucas S."/>
            <person name="Copeland A."/>
            <person name="Lapidus A."/>
            <person name="Bruce D."/>
            <person name="Goodwin L."/>
            <person name="Pitluck S."/>
            <person name="Kyrpides N."/>
            <person name="Mavromatis K."/>
            <person name="Pagani I."/>
            <person name="Ivanova N."/>
            <person name="Mikhailova N."/>
            <person name="Lu M."/>
            <person name="Detter J.C."/>
            <person name="Tapia R."/>
            <person name="Han C."/>
            <person name="Land M."/>
            <person name="Hauser L."/>
            <person name="Markowitz V."/>
            <person name="Cheng J.-F."/>
            <person name="Hugenholtz P."/>
            <person name="Woyke T."/>
            <person name="Wu D."/>
            <person name="Spring S."/>
            <person name="Brambilla E."/>
            <person name="Klenk H.-P."/>
            <person name="Eisen J.A."/>
        </authorList>
    </citation>
    <scope>NUCLEOTIDE SEQUENCE [LARGE SCALE GENOMIC DNA]</scope>
    <source>
        <strain>SNP6</strain>
    </source>
</reference>
<dbReference type="Pfam" id="PF01259">
    <property type="entry name" value="SAICAR_synt"/>
    <property type="match status" value="1"/>
</dbReference>
<dbReference type="GO" id="GO:0004639">
    <property type="term" value="F:phosphoribosylaminoimidazolesuccinocarboxamide synthase activity"/>
    <property type="evidence" value="ECO:0007669"/>
    <property type="project" value="UniProtKB-UniRule"/>
</dbReference>
<dbReference type="HAMAP" id="MF_00137">
    <property type="entry name" value="SAICAR_synth"/>
    <property type="match status" value="1"/>
</dbReference>
<sequence length="339" mass="38896">MGSVKDLQVLKEPERDNLGLGRFIFSDRYSVFDYGEMPDKINGKGASLCLISAYFFERLEKENVANHYVGIVEGDKAKRLEELESPSNIMEVQLVRVIKPLKVNGYDYSPIKAEKANYLIPLEVIYRNVLPEGSSVFRRLEKGLITPEQLGLEGMPKPGQKLDKPIIEASTKLESEDRYITWEEAKEISGLSEEEIEELKSITMSVNEIITKVVSKVGIVNEDGKLEFAFDEKRRLMVVDAIGTPDECRFSFEGMQISKEVLRHYYRRTDWYRRVEALKGQPDWREKAGTPPRLPEELRMAVSEMYMACCNEITGIRFFDVDSLKEVVKKLKELMQVSA</sequence>
<keyword evidence="4 6" id="KW-0658">Purine biosynthesis</keyword>
<comment type="similarity">
    <text evidence="6">Belongs to the SAICAR synthetase family.</text>
</comment>
<gene>
    <name evidence="6" type="primary">purC</name>
    <name evidence="8" type="ordered locus">Arcve_1536</name>
</gene>
<organism evidence="8 9">
    <name type="scientific">Archaeoglobus veneficus (strain DSM 11195 / SNP6)</name>
    <dbReference type="NCBI Taxonomy" id="693661"/>
    <lineage>
        <taxon>Archaea</taxon>
        <taxon>Methanobacteriati</taxon>
        <taxon>Methanobacteriota</taxon>
        <taxon>Archaeoglobi</taxon>
        <taxon>Archaeoglobales</taxon>
        <taxon>Archaeoglobaceae</taxon>
        <taxon>Archaeoglobus</taxon>
    </lineage>
</organism>
<accession>F2KPL0</accession>
<dbReference type="GO" id="GO:0006189">
    <property type="term" value="P:'de novo' IMP biosynthetic process"/>
    <property type="evidence" value="ECO:0007669"/>
    <property type="project" value="UniProtKB-UniRule"/>
</dbReference>
<evidence type="ECO:0000259" key="7">
    <source>
        <dbReference type="Pfam" id="PF01259"/>
    </source>
</evidence>
<evidence type="ECO:0000256" key="1">
    <source>
        <dbReference type="ARBA" id="ARBA00004672"/>
    </source>
</evidence>
<dbReference type="Proteomes" id="UP000008136">
    <property type="component" value="Chromosome"/>
</dbReference>
<dbReference type="GO" id="GO:0005524">
    <property type="term" value="F:ATP binding"/>
    <property type="evidence" value="ECO:0007669"/>
    <property type="project" value="UniProtKB-KW"/>
</dbReference>
<feature type="domain" description="SAICAR synthetase/ADE2 N-terminal" evidence="7">
    <location>
        <begin position="23"/>
        <end position="270"/>
    </location>
</feature>
<keyword evidence="5 6" id="KW-0067">ATP-binding</keyword>
<dbReference type="EC" id="6.3.2.6" evidence="6"/>
<proteinExistence type="inferred from homology"/>
<keyword evidence="9" id="KW-1185">Reference proteome</keyword>
<dbReference type="InterPro" id="IPR028923">
    <property type="entry name" value="SAICAR_synt/ADE2_N"/>
</dbReference>